<feature type="binding site" evidence="5">
    <location>
        <position position="102"/>
    </location>
    <ligand>
        <name>Mg(2+)</name>
        <dbReference type="ChEBI" id="CHEBI:18420"/>
    </ligand>
</feature>
<name>A0AA42BAC1_9BACT</name>
<dbReference type="Gene3D" id="3.40.50.1010">
    <property type="entry name" value="5'-nuclease"/>
    <property type="match status" value="1"/>
</dbReference>
<dbReference type="InterPro" id="IPR022907">
    <property type="entry name" value="VapC_family"/>
</dbReference>
<sequence>MDEIEGLVLDASALLAYLQGEPGSEIVQAALAAGAVISIVNYAEVLSRLGDAGEDPVVAHQHLQEQGLIGGLLEIVPLTEDDAVAIARLRAATRGQGLSLGDRACLATGLRLGRAVLTADRSWAAVDSGIPVRVIRP</sequence>
<evidence type="ECO:0000256" key="2">
    <source>
        <dbReference type="ARBA" id="ARBA00022722"/>
    </source>
</evidence>
<proteinExistence type="inferred from homology"/>
<evidence type="ECO:0000256" key="4">
    <source>
        <dbReference type="ARBA" id="ARBA00022801"/>
    </source>
</evidence>
<protein>
    <recommendedName>
        <fullName evidence="5">Ribonuclease VapC</fullName>
        <shortName evidence="5">RNase VapC</shortName>
        <ecNumber evidence="5">3.1.-.-</ecNumber>
    </recommendedName>
    <alternativeName>
        <fullName evidence="5">Toxin VapC</fullName>
    </alternativeName>
</protein>
<keyword evidence="5" id="KW-0460">Magnesium</keyword>
<gene>
    <name evidence="5" type="primary">vapC</name>
    <name evidence="7" type="ORF">NET02_10290</name>
</gene>
<accession>A0AA42BAC1</accession>
<evidence type="ECO:0000256" key="3">
    <source>
        <dbReference type="ARBA" id="ARBA00022723"/>
    </source>
</evidence>
<comment type="cofactor">
    <cofactor evidence="5">
        <name>Mg(2+)</name>
        <dbReference type="ChEBI" id="CHEBI:18420"/>
    </cofactor>
</comment>
<comment type="similarity">
    <text evidence="5">Belongs to the PINc/VapC protein family.</text>
</comment>
<organism evidence="7 8">
    <name type="scientific">Thermalbibacter longus</name>
    <dbReference type="NCBI Taxonomy" id="2951981"/>
    <lineage>
        <taxon>Bacteria</taxon>
        <taxon>Pseudomonadati</taxon>
        <taxon>Thermomicrobiota</taxon>
        <taxon>Thermomicrobia</taxon>
        <taxon>Thermomicrobiales</taxon>
        <taxon>Thermomicrobiaceae</taxon>
        <taxon>Thermalbibacter</taxon>
    </lineage>
</organism>
<dbReference type="HAMAP" id="MF_00265">
    <property type="entry name" value="VapC_Nob1"/>
    <property type="match status" value="1"/>
</dbReference>
<keyword evidence="8" id="KW-1185">Reference proteome</keyword>
<keyword evidence="2 5" id="KW-0540">Nuclease</keyword>
<keyword evidence="5" id="KW-0800">Toxin</keyword>
<reference evidence="7" key="1">
    <citation type="submission" date="2022-06" db="EMBL/GenBank/DDBJ databases">
        <title>CFH 74404 Thermomicrobiaceae sp.</title>
        <authorList>
            <person name="Ming H."/>
            <person name="Li W.-J."/>
            <person name="Zhao Z."/>
        </authorList>
    </citation>
    <scope>NUCLEOTIDE SEQUENCE</scope>
    <source>
        <strain evidence="7">CFH 74404</strain>
    </source>
</reference>
<evidence type="ECO:0000256" key="1">
    <source>
        <dbReference type="ARBA" id="ARBA00022649"/>
    </source>
</evidence>
<comment type="caution">
    <text evidence="7">The sequence shown here is derived from an EMBL/GenBank/DDBJ whole genome shotgun (WGS) entry which is preliminary data.</text>
</comment>
<evidence type="ECO:0000259" key="6">
    <source>
        <dbReference type="Pfam" id="PF01850"/>
    </source>
</evidence>
<dbReference type="EMBL" id="JAMSLR010000006">
    <property type="protein sequence ID" value="MCM8749537.1"/>
    <property type="molecule type" value="Genomic_DNA"/>
</dbReference>
<keyword evidence="4 5" id="KW-0378">Hydrolase</keyword>
<dbReference type="GO" id="GO:0000287">
    <property type="term" value="F:magnesium ion binding"/>
    <property type="evidence" value="ECO:0007669"/>
    <property type="project" value="UniProtKB-UniRule"/>
</dbReference>
<dbReference type="InterPro" id="IPR029060">
    <property type="entry name" value="PIN-like_dom_sf"/>
</dbReference>
<dbReference type="CDD" id="cd18682">
    <property type="entry name" value="PIN_VapC-like"/>
    <property type="match status" value="1"/>
</dbReference>
<dbReference type="GO" id="GO:0090729">
    <property type="term" value="F:toxin activity"/>
    <property type="evidence" value="ECO:0007669"/>
    <property type="project" value="UniProtKB-KW"/>
</dbReference>
<dbReference type="Pfam" id="PF01850">
    <property type="entry name" value="PIN"/>
    <property type="match status" value="1"/>
</dbReference>
<dbReference type="InterPro" id="IPR002716">
    <property type="entry name" value="PIN_dom"/>
</dbReference>
<dbReference type="GO" id="GO:0004540">
    <property type="term" value="F:RNA nuclease activity"/>
    <property type="evidence" value="ECO:0007669"/>
    <property type="project" value="InterPro"/>
</dbReference>
<feature type="domain" description="PIN" evidence="6">
    <location>
        <begin position="8"/>
        <end position="127"/>
    </location>
</feature>
<dbReference type="SUPFAM" id="SSF88723">
    <property type="entry name" value="PIN domain-like"/>
    <property type="match status" value="1"/>
</dbReference>
<feature type="binding site" evidence="5">
    <location>
        <position position="10"/>
    </location>
    <ligand>
        <name>Mg(2+)</name>
        <dbReference type="ChEBI" id="CHEBI:18420"/>
    </ligand>
</feature>
<evidence type="ECO:0000313" key="7">
    <source>
        <dbReference type="EMBL" id="MCM8749537.1"/>
    </source>
</evidence>
<dbReference type="AlphaFoldDB" id="A0AA42BAC1"/>
<evidence type="ECO:0000313" key="8">
    <source>
        <dbReference type="Proteomes" id="UP001165306"/>
    </source>
</evidence>
<dbReference type="RefSeq" id="WP_284057318.1">
    <property type="nucleotide sequence ID" value="NZ_JAMSLR010000006.1"/>
</dbReference>
<evidence type="ECO:0000256" key="5">
    <source>
        <dbReference type="HAMAP-Rule" id="MF_00265"/>
    </source>
</evidence>
<dbReference type="EC" id="3.1.-.-" evidence="5"/>
<comment type="function">
    <text evidence="5">Toxic component of a toxin-antitoxin (TA) system. An RNase.</text>
</comment>
<keyword evidence="1 5" id="KW-1277">Toxin-antitoxin system</keyword>
<dbReference type="GO" id="GO:0016787">
    <property type="term" value="F:hydrolase activity"/>
    <property type="evidence" value="ECO:0007669"/>
    <property type="project" value="UniProtKB-KW"/>
</dbReference>
<keyword evidence="3 5" id="KW-0479">Metal-binding</keyword>
<dbReference type="Proteomes" id="UP001165306">
    <property type="component" value="Unassembled WGS sequence"/>
</dbReference>